<comment type="caution">
    <text evidence="4">The sequence shown here is derived from an EMBL/GenBank/DDBJ whole genome shotgun (WGS) entry which is preliminary data.</text>
</comment>
<dbReference type="Proteomes" id="UP000266915">
    <property type="component" value="Unassembled WGS sequence"/>
</dbReference>
<keyword evidence="2" id="KW-1133">Transmembrane helix</keyword>
<keyword evidence="4" id="KW-0808">Transferase</keyword>
<dbReference type="AlphaFoldDB" id="A0A3N2C199"/>
<evidence type="ECO:0000256" key="1">
    <source>
        <dbReference type="ARBA" id="ARBA00005801"/>
    </source>
</evidence>
<keyword evidence="2" id="KW-0472">Membrane</keyword>
<dbReference type="GO" id="GO:0008168">
    <property type="term" value="F:methyltransferase activity"/>
    <property type="evidence" value="ECO:0007669"/>
    <property type="project" value="UniProtKB-KW"/>
</dbReference>
<dbReference type="GO" id="GO:0005886">
    <property type="term" value="C:plasma membrane"/>
    <property type="evidence" value="ECO:0007669"/>
    <property type="project" value="TreeGrafter"/>
</dbReference>
<evidence type="ECO:0000256" key="2">
    <source>
        <dbReference type="SAM" id="Phobius"/>
    </source>
</evidence>
<organism evidence="4 5">
    <name type="scientific">Plantibacter flavus</name>
    <dbReference type="NCBI Taxonomy" id="150123"/>
    <lineage>
        <taxon>Bacteria</taxon>
        <taxon>Bacillati</taxon>
        <taxon>Actinomycetota</taxon>
        <taxon>Actinomycetes</taxon>
        <taxon>Micrococcales</taxon>
        <taxon>Microbacteriaceae</taxon>
        <taxon>Plantibacter</taxon>
    </lineage>
</organism>
<keyword evidence="2" id="KW-0812">Transmembrane</keyword>
<feature type="transmembrane region" description="Helical" evidence="2">
    <location>
        <begin position="154"/>
        <end position="171"/>
    </location>
</feature>
<dbReference type="Gene3D" id="1.20.120.1220">
    <property type="match status" value="1"/>
</dbReference>
<dbReference type="GO" id="GO:0006465">
    <property type="term" value="P:signal peptide processing"/>
    <property type="evidence" value="ECO:0007669"/>
    <property type="project" value="TreeGrafter"/>
</dbReference>
<proteinExistence type="inferred from homology"/>
<name>A0A3N2C199_9MICO</name>
<dbReference type="PANTHER" id="PTHR30487:SF0">
    <property type="entry name" value="PREPILIN LEADER PEPTIDASE_N-METHYLTRANSFERASE-RELATED"/>
    <property type="match status" value="1"/>
</dbReference>
<dbReference type="InterPro" id="IPR000045">
    <property type="entry name" value="Prepilin_IV_endopep_pep"/>
</dbReference>
<feature type="transmembrane region" description="Helical" evidence="2">
    <location>
        <begin position="109"/>
        <end position="142"/>
    </location>
</feature>
<sequence>MVGSTLLLVAVTVARLGPEPRPVAIVLVWLACITPPLVRIDVTERRLPNRLVLPALAIAVPLTAVDAAMRGVAPLQPLLMGFAVGAVLYVCAVFGGLGMGDVKLGALLGLAVGCFGMSAVLLFAMVSVSSAGLAGVVVVFLARSRGGSAGWRTRIPFGPFLLFGCWSAIAASA</sequence>
<keyword evidence="5" id="KW-1185">Reference proteome</keyword>
<dbReference type="GO" id="GO:0004190">
    <property type="term" value="F:aspartic-type endopeptidase activity"/>
    <property type="evidence" value="ECO:0007669"/>
    <property type="project" value="InterPro"/>
</dbReference>
<dbReference type="EMBL" id="RKHL01000001">
    <property type="protein sequence ID" value="ROR81281.1"/>
    <property type="molecule type" value="Genomic_DNA"/>
</dbReference>
<feature type="transmembrane region" description="Helical" evidence="2">
    <location>
        <begin position="24"/>
        <end position="42"/>
    </location>
</feature>
<keyword evidence="4" id="KW-0489">Methyltransferase</keyword>
<protein>
    <submittedName>
        <fullName evidence="4">Leader peptidase (Prepilin peptidase)/N-methyltransferase</fullName>
    </submittedName>
</protein>
<dbReference type="Pfam" id="PF01478">
    <property type="entry name" value="Peptidase_A24"/>
    <property type="match status" value="1"/>
</dbReference>
<dbReference type="PANTHER" id="PTHR30487">
    <property type="entry name" value="TYPE 4 PREPILIN-LIKE PROTEINS LEADER PEPTIDE-PROCESSING ENZYME"/>
    <property type="match status" value="1"/>
</dbReference>
<dbReference type="GO" id="GO:0032259">
    <property type="term" value="P:methylation"/>
    <property type="evidence" value="ECO:0007669"/>
    <property type="project" value="UniProtKB-KW"/>
</dbReference>
<evidence type="ECO:0000313" key="5">
    <source>
        <dbReference type="Proteomes" id="UP000266915"/>
    </source>
</evidence>
<feature type="domain" description="Prepilin type IV endopeptidase peptidase" evidence="3">
    <location>
        <begin position="38"/>
        <end position="128"/>
    </location>
</feature>
<dbReference type="InterPro" id="IPR050882">
    <property type="entry name" value="Prepilin_peptidase/N-MTase"/>
</dbReference>
<gene>
    <name evidence="4" type="ORF">EDD42_1337</name>
</gene>
<feature type="transmembrane region" description="Helical" evidence="2">
    <location>
        <begin position="78"/>
        <end position="97"/>
    </location>
</feature>
<reference evidence="4 5" key="1">
    <citation type="submission" date="2018-11" db="EMBL/GenBank/DDBJ databases">
        <title>Sequencing the genomes of 1000 actinobacteria strains.</title>
        <authorList>
            <person name="Klenk H.-P."/>
        </authorList>
    </citation>
    <scope>NUCLEOTIDE SEQUENCE [LARGE SCALE GENOMIC DNA]</scope>
    <source>
        <strain evidence="4 5">DSM 14012</strain>
    </source>
</reference>
<comment type="similarity">
    <text evidence="1">Belongs to the peptidase A24 family.</text>
</comment>
<accession>A0A3N2C199</accession>
<evidence type="ECO:0000259" key="3">
    <source>
        <dbReference type="Pfam" id="PF01478"/>
    </source>
</evidence>
<evidence type="ECO:0000313" key="4">
    <source>
        <dbReference type="EMBL" id="ROR81281.1"/>
    </source>
</evidence>